<sequence length="43" mass="4911">MSRRTRLLALWLSAPILAFVVLGGYVGRTSAQEDSYRPLRIFE</sequence>
<organism evidence="1">
    <name type="scientific">marine metagenome</name>
    <dbReference type="NCBI Taxonomy" id="408172"/>
    <lineage>
        <taxon>unclassified sequences</taxon>
        <taxon>metagenomes</taxon>
        <taxon>ecological metagenomes</taxon>
    </lineage>
</organism>
<accession>A0A382P5C4</accession>
<reference evidence="1" key="1">
    <citation type="submission" date="2018-05" db="EMBL/GenBank/DDBJ databases">
        <authorList>
            <person name="Lanie J.A."/>
            <person name="Ng W.-L."/>
            <person name="Kazmierczak K.M."/>
            <person name="Andrzejewski T.M."/>
            <person name="Davidsen T.M."/>
            <person name="Wayne K.J."/>
            <person name="Tettelin H."/>
            <person name="Glass J.I."/>
            <person name="Rusch D."/>
            <person name="Podicherti R."/>
            <person name="Tsui H.-C.T."/>
            <person name="Winkler M.E."/>
        </authorList>
    </citation>
    <scope>NUCLEOTIDE SEQUENCE</scope>
</reference>
<gene>
    <name evidence="1" type="ORF">METZ01_LOCUS320792</name>
</gene>
<feature type="non-terminal residue" evidence="1">
    <location>
        <position position="43"/>
    </location>
</feature>
<protein>
    <submittedName>
        <fullName evidence="1">Uncharacterized protein</fullName>
    </submittedName>
</protein>
<dbReference type="AlphaFoldDB" id="A0A382P5C4"/>
<evidence type="ECO:0000313" key="1">
    <source>
        <dbReference type="EMBL" id="SVC67938.1"/>
    </source>
</evidence>
<proteinExistence type="predicted"/>
<name>A0A382P5C4_9ZZZZ</name>
<dbReference type="EMBL" id="UINC01104634">
    <property type="protein sequence ID" value="SVC67938.1"/>
    <property type="molecule type" value="Genomic_DNA"/>
</dbReference>